<dbReference type="Proteomes" id="UP000794436">
    <property type="component" value="Unassembled WGS sequence"/>
</dbReference>
<feature type="compositionally biased region" description="Basic and acidic residues" evidence="1">
    <location>
        <begin position="755"/>
        <end position="771"/>
    </location>
</feature>
<evidence type="ECO:0000313" key="2">
    <source>
        <dbReference type="EMBL" id="TMW59500.1"/>
    </source>
</evidence>
<proteinExistence type="predicted"/>
<feature type="region of interest" description="Disordered" evidence="1">
    <location>
        <begin position="623"/>
        <end position="664"/>
    </location>
</feature>
<sequence>MARKEIFNDLNLVIRLNQHIEEISNDTDAAESLLTKETSFKILAELSSLTTPDPREDARFDHQRADFLVSDASHLPFHLQGDQSFNEAAALAKRRALRHSTPIKDKIAFLWNVARGRKAVALMRTASSKRDGSFKTTSEAIDESEYTDMMLLVFKVLREDFVLESAKLQIHCDWEVDSRHGKVLANDQFFQAIFELVDVWTCDIVEQTYVRFLELLTRRITLRVVVFLDDMKLKLALSDNFDEAVVVKAIPLSTIQKFASVAKIMESQGVRTVGELANADPHVVETQRVAHLNRNDFSREKIGADLQHLLDMFREISQQFQHANYFFHNMVLQRQPDESNSEGGSNEPMAEVSRASANGDISSPTRHETIPSGQQASAKGMIGQDGAIHSSAGPTSPQRGLPQSMGSNHNRLGAHSELTASNTSFESLKNLQFTPPRRGLRRINTFHDLSVTETGVIDALKTTYLIEKGISLQKKRDANEILEELGKFGVANPENMTPEEQAQKYGELYEMFVLRDGDNIRALAQSVLARIKMELGAHGIVVNDEDAEAMYDGFFGSIVAGTGEKIVADAKNWVEDSIKHKTSGSYIKQDYYELKSIDEVALLGSQPGDDEFVSLLATDDEDEDIDGEMAGGRSDSPIAKHLSLSRRPSLFRGGDSPTKDAGQGLLKKAGSSIASNLSKMANNDRQESNPTTIGDSSSGEAKSRTNFKVQRTQSKEEDNQHIHSKKDEDSKQNLSGSKRRKRSTKAQVDPASDTSGEKSCESTDKQGEGGDKTASQTNAMEDNEGGKDAHVVAANNDTNTSHTDDNASVRPLTGALEDPNYRRGSTAPLNPGYNSADLDLDPNGARPDEMHVSHDETDRLPQGVGLEYEEEPPPVVEEVVETPPLRPRTPEPKVPDIVFSGLETGKNATVAARYIQLLGLGNVTVIQPEAELLTQLDSPQRPLVDLVRELLACLRAYRPLLIIWYVYSLALL</sequence>
<feature type="compositionally biased region" description="Polar residues" evidence="1">
    <location>
        <begin position="355"/>
        <end position="364"/>
    </location>
</feature>
<organism evidence="2 3">
    <name type="scientific">Pythium oligandrum</name>
    <name type="common">Mycoparasitic fungus</name>
    <dbReference type="NCBI Taxonomy" id="41045"/>
    <lineage>
        <taxon>Eukaryota</taxon>
        <taxon>Sar</taxon>
        <taxon>Stramenopiles</taxon>
        <taxon>Oomycota</taxon>
        <taxon>Peronosporomycetes</taxon>
        <taxon>Pythiales</taxon>
        <taxon>Pythiaceae</taxon>
        <taxon>Pythium</taxon>
    </lineage>
</organism>
<name>A0A8K1CAH2_PYTOL</name>
<dbReference type="AlphaFoldDB" id="A0A8K1CAH2"/>
<reference evidence="2" key="1">
    <citation type="submission" date="2019-03" db="EMBL/GenBank/DDBJ databases">
        <title>Long read genome sequence of the mycoparasitic Pythium oligandrum ATCC 38472 isolated from sugarbeet rhizosphere.</title>
        <authorList>
            <person name="Gaulin E."/>
        </authorList>
    </citation>
    <scope>NUCLEOTIDE SEQUENCE</scope>
    <source>
        <strain evidence="2">ATCC 38472_TT</strain>
    </source>
</reference>
<evidence type="ECO:0000313" key="3">
    <source>
        <dbReference type="Proteomes" id="UP000794436"/>
    </source>
</evidence>
<comment type="caution">
    <text evidence="2">The sequence shown here is derived from an EMBL/GenBank/DDBJ whole genome shotgun (WGS) entry which is preliminary data.</text>
</comment>
<gene>
    <name evidence="2" type="ORF">Poli38472_004569</name>
</gene>
<feature type="region of interest" description="Disordered" evidence="1">
    <location>
        <begin position="336"/>
        <end position="412"/>
    </location>
</feature>
<feature type="compositionally biased region" description="Polar residues" evidence="1">
    <location>
        <begin position="688"/>
        <end position="712"/>
    </location>
</feature>
<evidence type="ECO:0000256" key="1">
    <source>
        <dbReference type="SAM" id="MobiDB-lite"/>
    </source>
</evidence>
<protein>
    <submittedName>
        <fullName evidence="2">Uncharacterized protein</fullName>
    </submittedName>
</protein>
<dbReference type="EMBL" id="SPLM01000109">
    <property type="protein sequence ID" value="TMW59500.1"/>
    <property type="molecule type" value="Genomic_DNA"/>
</dbReference>
<feature type="compositionally biased region" description="Basic and acidic residues" evidence="1">
    <location>
        <begin position="713"/>
        <end position="731"/>
    </location>
</feature>
<accession>A0A8K1CAH2</accession>
<keyword evidence="3" id="KW-1185">Reference proteome</keyword>
<dbReference type="OrthoDB" id="77829at2759"/>
<feature type="region of interest" description="Disordered" evidence="1">
    <location>
        <begin position="679"/>
        <end position="835"/>
    </location>
</feature>